<dbReference type="InterPro" id="IPR001680">
    <property type="entry name" value="WD40_rpt"/>
</dbReference>
<dbReference type="SUPFAM" id="SSF69322">
    <property type="entry name" value="Tricorn protease domain 2"/>
    <property type="match status" value="1"/>
</dbReference>
<dbReference type="PANTHER" id="PTHR19879:SF9">
    <property type="entry name" value="TRANSCRIPTION INITIATION FACTOR TFIID SUBUNIT 5"/>
    <property type="match status" value="1"/>
</dbReference>
<dbReference type="Pfam" id="PF08662">
    <property type="entry name" value="eIF2A"/>
    <property type="match status" value="1"/>
</dbReference>
<dbReference type="PANTHER" id="PTHR19879">
    <property type="entry name" value="TRANSCRIPTION INITIATION FACTOR TFIID"/>
    <property type="match status" value="1"/>
</dbReference>
<dbReference type="SMART" id="SM00320">
    <property type="entry name" value="WD40"/>
    <property type="match status" value="2"/>
</dbReference>
<gene>
    <name evidence="3" type="ORF">Poly30_52310</name>
</gene>
<dbReference type="InterPro" id="IPR013979">
    <property type="entry name" value="TIF_beta_prop-like"/>
</dbReference>
<dbReference type="AlphaFoldDB" id="A0A518F010"/>
<evidence type="ECO:0000256" key="1">
    <source>
        <dbReference type="PROSITE-ProRule" id="PRU00221"/>
    </source>
</evidence>
<sequence>MKEDDILVGHESPIEAVAWHPKGKILASVSGTSEILFHSRRSGKVDRILEAEGAKFTELAFHPKGKWIAASSLEGKLFVWDLSKDELVGQASRVEGREAFVALVTWGEGDALLAASGKEILRIDVKALGK</sequence>
<evidence type="ECO:0000313" key="4">
    <source>
        <dbReference type="Proteomes" id="UP000320390"/>
    </source>
</evidence>
<dbReference type="RefSeq" id="WP_419190670.1">
    <property type="nucleotide sequence ID" value="NZ_CP036434.1"/>
</dbReference>
<reference evidence="3 4" key="1">
    <citation type="submission" date="2019-02" db="EMBL/GenBank/DDBJ databases">
        <title>Deep-cultivation of Planctomycetes and their phenomic and genomic characterization uncovers novel biology.</title>
        <authorList>
            <person name="Wiegand S."/>
            <person name="Jogler M."/>
            <person name="Boedeker C."/>
            <person name="Pinto D."/>
            <person name="Vollmers J."/>
            <person name="Rivas-Marin E."/>
            <person name="Kohn T."/>
            <person name="Peeters S.H."/>
            <person name="Heuer A."/>
            <person name="Rast P."/>
            <person name="Oberbeckmann S."/>
            <person name="Bunk B."/>
            <person name="Jeske O."/>
            <person name="Meyerdierks A."/>
            <person name="Storesund J.E."/>
            <person name="Kallscheuer N."/>
            <person name="Luecker S."/>
            <person name="Lage O.M."/>
            <person name="Pohl T."/>
            <person name="Merkel B.J."/>
            <person name="Hornburger P."/>
            <person name="Mueller R.-W."/>
            <person name="Bruemmer F."/>
            <person name="Labrenz M."/>
            <person name="Spormann A.M."/>
            <person name="Op den Camp H."/>
            <person name="Overmann J."/>
            <person name="Amann R."/>
            <person name="Jetten M.S.M."/>
            <person name="Mascher T."/>
            <person name="Medema M.H."/>
            <person name="Devos D.P."/>
            <person name="Kaster A.-K."/>
            <person name="Ovreas L."/>
            <person name="Rohde M."/>
            <person name="Galperin M.Y."/>
            <person name="Jogler C."/>
        </authorList>
    </citation>
    <scope>NUCLEOTIDE SEQUENCE [LARGE SCALE GENOMIC DNA]</scope>
    <source>
        <strain evidence="3 4">Poly30</strain>
    </source>
</reference>
<proteinExistence type="predicted"/>
<dbReference type="Gene3D" id="2.130.10.10">
    <property type="entry name" value="YVTN repeat-like/Quinoprotein amine dehydrogenase"/>
    <property type="match status" value="1"/>
</dbReference>
<dbReference type="InterPro" id="IPR015943">
    <property type="entry name" value="WD40/YVTN_repeat-like_dom_sf"/>
</dbReference>
<evidence type="ECO:0000313" key="3">
    <source>
        <dbReference type="EMBL" id="QDV09673.1"/>
    </source>
</evidence>
<protein>
    <submittedName>
        <fullName evidence="3">WD domain, G-beta repeat</fullName>
    </submittedName>
</protein>
<keyword evidence="4" id="KW-1185">Reference proteome</keyword>
<evidence type="ECO:0000259" key="2">
    <source>
        <dbReference type="Pfam" id="PF08662"/>
    </source>
</evidence>
<keyword evidence="1" id="KW-0853">WD repeat</keyword>
<dbReference type="Proteomes" id="UP000320390">
    <property type="component" value="Chromosome"/>
</dbReference>
<accession>A0A518F010</accession>
<feature type="repeat" description="WD" evidence="1">
    <location>
        <begin position="49"/>
        <end position="90"/>
    </location>
</feature>
<dbReference type="EMBL" id="CP036434">
    <property type="protein sequence ID" value="QDV09673.1"/>
    <property type="molecule type" value="Genomic_DNA"/>
</dbReference>
<feature type="domain" description="Translation initiation factor beta propellor-like" evidence="2">
    <location>
        <begin position="8"/>
        <end position="92"/>
    </location>
</feature>
<name>A0A518F010_9BACT</name>
<dbReference type="PROSITE" id="PS50082">
    <property type="entry name" value="WD_REPEATS_2"/>
    <property type="match status" value="1"/>
</dbReference>
<organism evidence="3 4">
    <name type="scientific">Saltatorellus ferox</name>
    <dbReference type="NCBI Taxonomy" id="2528018"/>
    <lineage>
        <taxon>Bacteria</taxon>
        <taxon>Pseudomonadati</taxon>
        <taxon>Planctomycetota</taxon>
        <taxon>Planctomycetia</taxon>
        <taxon>Planctomycetia incertae sedis</taxon>
        <taxon>Saltatorellus</taxon>
    </lineage>
</organism>